<gene>
    <name evidence="1" type="ORF">WCV65_19200</name>
</gene>
<keyword evidence="2" id="KW-1185">Reference proteome</keyword>
<name>A0ABZ2NHF2_9BACI</name>
<evidence type="ECO:0008006" key="3">
    <source>
        <dbReference type="Google" id="ProtNLM"/>
    </source>
</evidence>
<protein>
    <recommendedName>
        <fullName evidence="3">Aminotransferase yhxA</fullName>
    </recommendedName>
</protein>
<dbReference type="RefSeq" id="WP_338778744.1">
    <property type="nucleotide sequence ID" value="NZ_CP147407.1"/>
</dbReference>
<organism evidence="1 2">
    <name type="scientific">Metabacillus sediminis</name>
    <dbReference type="NCBI Taxonomy" id="3117746"/>
    <lineage>
        <taxon>Bacteria</taxon>
        <taxon>Bacillati</taxon>
        <taxon>Bacillota</taxon>
        <taxon>Bacilli</taxon>
        <taxon>Bacillales</taxon>
        <taxon>Bacillaceae</taxon>
        <taxon>Metabacillus</taxon>
    </lineage>
</organism>
<dbReference type="Proteomes" id="UP001377337">
    <property type="component" value="Chromosome"/>
</dbReference>
<dbReference type="EMBL" id="CP147407">
    <property type="protein sequence ID" value="WXB96635.1"/>
    <property type="molecule type" value="Genomic_DNA"/>
</dbReference>
<dbReference type="PROSITE" id="PS51257">
    <property type="entry name" value="PROKAR_LIPOPROTEIN"/>
    <property type="match status" value="1"/>
</dbReference>
<evidence type="ECO:0000313" key="2">
    <source>
        <dbReference type="Proteomes" id="UP001377337"/>
    </source>
</evidence>
<proteinExistence type="predicted"/>
<sequence>MNKTEHMMKNVLLTATASVLAIGMSGCSSQDRPPKPKDKSCDDWEWDNDTETWQCDDDTSPHFGYFFWGGSFFASSNALKKSSSYKNYISKGKTGIGSGSKGGFGG</sequence>
<evidence type="ECO:0000313" key="1">
    <source>
        <dbReference type="EMBL" id="WXB96635.1"/>
    </source>
</evidence>
<accession>A0ABZ2NHF2</accession>
<reference evidence="1 2" key="1">
    <citation type="submission" date="2024-02" db="EMBL/GenBank/DDBJ databases">
        <title>Seven novel Bacillus-like species.</title>
        <authorList>
            <person name="Liu G."/>
        </authorList>
    </citation>
    <scope>NUCLEOTIDE SEQUENCE [LARGE SCALE GENOMIC DNA]</scope>
    <source>
        <strain evidence="1 2">FJAT-52054</strain>
    </source>
</reference>